<dbReference type="OrthoDB" id="116240at2"/>
<dbReference type="STRING" id="1192034.CAP_6682"/>
<comment type="caution">
    <text evidence="7">The sequence shown here is derived from an EMBL/GenBank/DDBJ whole genome shotgun (WGS) entry which is preliminary data.</text>
</comment>
<evidence type="ECO:0000256" key="5">
    <source>
        <dbReference type="SAM" id="MobiDB-lite"/>
    </source>
</evidence>
<name>A0A017T0Z5_9BACT</name>
<evidence type="ECO:0000256" key="4">
    <source>
        <dbReference type="PROSITE-ProRule" id="PRU00335"/>
    </source>
</evidence>
<feature type="region of interest" description="Disordered" evidence="5">
    <location>
        <begin position="190"/>
        <end position="217"/>
    </location>
</feature>
<protein>
    <submittedName>
        <fullName evidence="7">Transcriptional regulator, TetR family</fullName>
    </submittedName>
</protein>
<evidence type="ECO:0000256" key="3">
    <source>
        <dbReference type="ARBA" id="ARBA00023163"/>
    </source>
</evidence>
<dbReference type="RefSeq" id="WP_052376352.1">
    <property type="nucleotide sequence ID" value="NZ_ASRX01000057.1"/>
</dbReference>
<keyword evidence="1" id="KW-0805">Transcription regulation</keyword>
<sequence length="217" mass="22977">MCASPASDRVLHTAASLFYKRGIHAVGVDTVVSASAVAKMTLYKHFPSKDALVAAALDEQGTQWRAWFSAAVEAVAPTAPERILAIFDVLGHWFETEGFHGDATLNAAVELRGTEHPAWEVVRAHQGWLRGFIGGLVAEAGLDEPECTADALYLLMEGAIVGAQVGITAHPAAAARCAAGVLVEVRSVAHRPPREAGHGKARGQGQRQGQEQEEVGQ</sequence>
<evidence type="ECO:0000256" key="1">
    <source>
        <dbReference type="ARBA" id="ARBA00023015"/>
    </source>
</evidence>
<dbReference type="SUPFAM" id="SSF48498">
    <property type="entry name" value="Tetracyclin repressor-like, C-terminal domain"/>
    <property type="match status" value="1"/>
</dbReference>
<dbReference type="InterPro" id="IPR036271">
    <property type="entry name" value="Tet_transcr_reg_TetR-rel_C_sf"/>
</dbReference>
<dbReference type="PANTHER" id="PTHR47506">
    <property type="entry name" value="TRANSCRIPTIONAL REGULATORY PROTEIN"/>
    <property type="match status" value="1"/>
</dbReference>
<dbReference type="eggNOG" id="COG1309">
    <property type="taxonomic scope" value="Bacteria"/>
</dbReference>
<evidence type="ECO:0000256" key="2">
    <source>
        <dbReference type="ARBA" id="ARBA00023125"/>
    </source>
</evidence>
<dbReference type="EMBL" id="ASRX01000057">
    <property type="protein sequence ID" value="EYF02652.1"/>
    <property type="molecule type" value="Genomic_DNA"/>
</dbReference>
<dbReference type="AlphaFoldDB" id="A0A017T0Z5"/>
<dbReference type="Pfam" id="PF00440">
    <property type="entry name" value="TetR_N"/>
    <property type="match status" value="1"/>
</dbReference>
<dbReference type="SUPFAM" id="SSF46689">
    <property type="entry name" value="Homeodomain-like"/>
    <property type="match status" value="1"/>
</dbReference>
<keyword evidence="8" id="KW-1185">Reference proteome</keyword>
<feature type="domain" description="HTH tetR-type" evidence="6">
    <location>
        <begin position="4"/>
        <end position="64"/>
    </location>
</feature>
<accession>A0A017T0Z5</accession>
<dbReference type="Gene3D" id="1.10.357.10">
    <property type="entry name" value="Tetracycline Repressor, domain 2"/>
    <property type="match status" value="1"/>
</dbReference>
<feature type="DNA-binding region" description="H-T-H motif" evidence="4">
    <location>
        <begin position="27"/>
        <end position="46"/>
    </location>
</feature>
<dbReference type="InterPro" id="IPR001647">
    <property type="entry name" value="HTH_TetR"/>
</dbReference>
<proteinExistence type="predicted"/>
<dbReference type="InterPro" id="IPR009057">
    <property type="entry name" value="Homeodomain-like_sf"/>
</dbReference>
<keyword evidence="3" id="KW-0804">Transcription</keyword>
<dbReference type="GO" id="GO:0003677">
    <property type="term" value="F:DNA binding"/>
    <property type="evidence" value="ECO:0007669"/>
    <property type="project" value="UniProtKB-UniRule"/>
</dbReference>
<reference evidence="7 8" key="1">
    <citation type="submission" date="2013-05" db="EMBL/GenBank/DDBJ databases">
        <title>Genome assembly of Chondromyces apiculatus DSM 436.</title>
        <authorList>
            <person name="Sharma G."/>
            <person name="Khatri I."/>
            <person name="Kaur C."/>
            <person name="Mayilraj S."/>
            <person name="Subramanian S."/>
        </authorList>
    </citation>
    <scope>NUCLEOTIDE SEQUENCE [LARGE SCALE GENOMIC DNA]</scope>
    <source>
        <strain evidence="7 8">DSM 436</strain>
    </source>
</reference>
<evidence type="ECO:0000313" key="7">
    <source>
        <dbReference type="EMBL" id="EYF02652.1"/>
    </source>
</evidence>
<dbReference type="PRINTS" id="PR00455">
    <property type="entry name" value="HTHTETR"/>
</dbReference>
<organism evidence="7 8">
    <name type="scientific">Chondromyces apiculatus DSM 436</name>
    <dbReference type="NCBI Taxonomy" id="1192034"/>
    <lineage>
        <taxon>Bacteria</taxon>
        <taxon>Pseudomonadati</taxon>
        <taxon>Myxococcota</taxon>
        <taxon>Polyangia</taxon>
        <taxon>Polyangiales</taxon>
        <taxon>Polyangiaceae</taxon>
        <taxon>Chondromyces</taxon>
    </lineage>
</organism>
<dbReference type="PANTHER" id="PTHR47506:SF3">
    <property type="entry name" value="HTH-TYPE TRANSCRIPTIONAL REGULATOR LMRA"/>
    <property type="match status" value="1"/>
</dbReference>
<evidence type="ECO:0000259" key="6">
    <source>
        <dbReference type="PROSITE" id="PS50977"/>
    </source>
</evidence>
<dbReference type="Proteomes" id="UP000019678">
    <property type="component" value="Unassembled WGS sequence"/>
</dbReference>
<gene>
    <name evidence="7" type="ORF">CAP_6682</name>
</gene>
<keyword evidence="2 4" id="KW-0238">DNA-binding</keyword>
<dbReference type="PROSITE" id="PS50977">
    <property type="entry name" value="HTH_TETR_2"/>
    <property type="match status" value="1"/>
</dbReference>
<evidence type="ECO:0000313" key="8">
    <source>
        <dbReference type="Proteomes" id="UP000019678"/>
    </source>
</evidence>